<dbReference type="EMBL" id="JASJQH010001491">
    <property type="protein sequence ID" value="KAK9761227.1"/>
    <property type="molecule type" value="Genomic_DNA"/>
</dbReference>
<evidence type="ECO:0000313" key="2">
    <source>
        <dbReference type="EMBL" id="KAK9761227.1"/>
    </source>
</evidence>
<protein>
    <recommendedName>
        <fullName evidence="4">CHCH domain-containing protein</fullName>
    </recommendedName>
</protein>
<reference evidence="2 3" key="1">
    <citation type="submission" date="2023-04" db="EMBL/GenBank/DDBJ databases">
        <title>Genome of Basidiobolus ranarum AG-B5.</title>
        <authorList>
            <person name="Stajich J.E."/>
            <person name="Carter-House D."/>
            <person name="Gryganskyi A."/>
        </authorList>
    </citation>
    <scope>NUCLEOTIDE SEQUENCE [LARGE SCALE GENOMIC DNA]</scope>
    <source>
        <strain evidence="2 3">AG-B5</strain>
    </source>
</reference>
<comment type="caution">
    <text evidence="2">The sequence shown here is derived from an EMBL/GenBank/DDBJ whole genome shotgun (WGS) entry which is preliminary data.</text>
</comment>
<dbReference type="PANTHER" id="PTHR13523">
    <property type="entry name" value="COILED-COIL-HELIX-COILED-COIL-HELIX DOMAIN CONTAINING 2/NUR77"/>
    <property type="match status" value="1"/>
</dbReference>
<dbReference type="PANTHER" id="PTHR13523:SF2">
    <property type="entry name" value="COILED-COIL-HELIX-COILED-COIL-HELIX DOMAIN CONTAINING 2, ISOFORM A-RELATED"/>
    <property type="match status" value="1"/>
</dbReference>
<dbReference type="Proteomes" id="UP001479436">
    <property type="component" value="Unassembled WGS sequence"/>
</dbReference>
<dbReference type="InterPro" id="IPR055304">
    <property type="entry name" value="CHCHD2/10-like"/>
</dbReference>
<proteinExistence type="predicted"/>
<gene>
    <name evidence="2" type="ORF">K7432_014027</name>
</gene>
<organism evidence="2 3">
    <name type="scientific">Basidiobolus ranarum</name>
    <dbReference type="NCBI Taxonomy" id="34480"/>
    <lineage>
        <taxon>Eukaryota</taxon>
        <taxon>Fungi</taxon>
        <taxon>Fungi incertae sedis</taxon>
        <taxon>Zoopagomycota</taxon>
        <taxon>Entomophthoromycotina</taxon>
        <taxon>Basidiobolomycetes</taxon>
        <taxon>Basidiobolales</taxon>
        <taxon>Basidiobolaceae</taxon>
        <taxon>Basidiobolus</taxon>
    </lineage>
</organism>
<evidence type="ECO:0000256" key="1">
    <source>
        <dbReference type="SAM" id="MobiDB-lite"/>
    </source>
</evidence>
<feature type="compositionally biased region" description="Low complexity" evidence="1">
    <location>
        <begin position="1"/>
        <end position="17"/>
    </location>
</feature>
<dbReference type="InterPro" id="IPR009069">
    <property type="entry name" value="Cys_alpha_HP_mot_SF"/>
</dbReference>
<feature type="compositionally biased region" description="Pro residues" evidence="1">
    <location>
        <begin position="29"/>
        <end position="42"/>
    </location>
</feature>
<dbReference type="SUPFAM" id="SSF47072">
    <property type="entry name" value="Cysteine alpha-hairpin motif"/>
    <property type="match status" value="1"/>
</dbReference>
<feature type="region of interest" description="Disordered" evidence="1">
    <location>
        <begin position="1"/>
        <end position="61"/>
    </location>
</feature>
<keyword evidence="3" id="KW-1185">Reference proteome</keyword>
<sequence length="171" mass="17312">MARSSRSSGRSARPAARTQTRSASTVATPPQPRHAPAPPAPAPAQHSAMTPAPAGAMAPVQPQQPGLFAQMATTAAGVAVGSAVGHAVGHGVTSLFSGSGSSEEAAPQPAAPQPAAPQYEASPFQAPASHSCDADVKAFTNCLETSNNDFSACQFYLDMLKQCQSFAANRV</sequence>
<feature type="region of interest" description="Disordered" evidence="1">
    <location>
        <begin position="95"/>
        <end position="127"/>
    </location>
</feature>
<evidence type="ECO:0000313" key="3">
    <source>
        <dbReference type="Proteomes" id="UP001479436"/>
    </source>
</evidence>
<name>A0ABR2WI85_9FUNG</name>
<accession>A0ABR2WI85</accession>
<feature type="compositionally biased region" description="Low complexity" evidence="1">
    <location>
        <begin position="48"/>
        <end position="59"/>
    </location>
</feature>
<evidence type="ECO:0008006" key="4">
    <source>
        <dbReference type="Google" id="ProtNLM"/>
    </source>
</evidence>